<dbReference type="AlphaFoldDB" id="A0A9K3D8U3"/>
<keyword evidence="2" id="KW-1185">Reference proteome</keyword>
<dbReference type="Proteomes" id="UP000265618">
    <property type="component" value="Unassembled WGS sequence"/>
</dbReference>
<accession>A0A9K3D8U3</accession>
<reference evidence="1 2" key="1">
    <citation type="journal article" date="2018" name="PLoS ONE">
        <title>The draft genome of Kipferlia bialata reveals reductive genome evolution in fornicate parasites.</title>
        <authorList>
            <person name="Tanifuji G."/>
            <person name="Takabayashi S."/>
            <person name="Kume K."/>
            <person name="Takagi M."/>
            <person name="Nakayama T."/>
            <person name="Kamikawa R."/>
            <person name="Inagaki Y."/>
            <person name="Hashimoto T."/>
        </authorList>
    </citation>
    <scope>NUCLEOTIDE SEQUENCE [LARGE SCALE GENOMIC DNA]</scope>
    <source>
        <strain evidence="1">NY0173</strain>
    </source>
</reference>
<organism evidence="1 2">
    <name type="scientific">Kipferlia bialata</name>
    <dbReference type="NCBI Taxonomy" id="797122"/>
    <lineage>
        <taxon>Eukaryota</taxon>
        <taxon>Metamonada</taxon>
        <taxon>Carpediemonas-like organisms</taxon>
        <taxon>Kipferlia</taxon>
    </lineage>
</organism>
<dbReference type="EMBL" id="BDIP01006259">
    <property type="protein sequence ID" value="GIQ90500.1"/>
    <property type="molecule type" value="Genomic_DNA"/>
</dbReference>
<sequence length="71" mass="7993">MWTASQHAKLEPLFALLNARNYKKTVSVAEGMRKKANSPMYAPATEILIYANSEMGDFHAARQALRELPKD</sequence>
<gene>
    <name evidence="1" type="ORF">KIPB_013316</name>
</gene>
<evidence type="ECO:0000313" key="2">
    <source>
        <dbReference type="Proteomes" id="UP000265618"/>
    </source>
</evidence>
<feature type="non-terminal residue" evidence="1">
    <location>
        <position position="71"/>
    </location>
</feature>
<proteinExistence type="predicted"/>
<evidence type="ECO:0000313" key="1">
    <source>
        <dbReference type="EMBL" id="GIQ90500.1"/>
    </source>
</evidence>
<name>A0A9K3D8U3_9EUKA</name>
<protein>
    <submittedName>
        <fullName evidence="1">Uncharacterized protein</fullName>
    </submittedName>
</protein>
<comment type="caution">
    <text evidence="1">The sequence shown here is derived from an EMBL/GenBank/DDBJ whole genome shotgun (WGS) entry which is preliminary data.</text>
</comment>